<reference evidence="2" key="1">
    <citation type="journal article" date="2014" name="Mitochondrion">
        <title>Comparative analysis of 11 Brassicales mitochondrial genomes and the mitochondrial transcriptome of Brassica oleracea.</title>
        <authorList>
            <person name="Grewe F."/>
            <person name="Edger P.P."/>
            <person name="Keren I."/>
            <person name="Sultan L."/>
            <person name="Pires J.C."/>
            <person name="Ostersetzer-Biran O."/>
            <person name="Mower J.P."/>
        </authorList>
    </citation>
    <scope>NUCLEOTIDE SEQUENCE</scope>
</reference>
<sequence length="100" mass="11605">MKDTLREVFAHSLNRTNEQMFARQEMALNVMLQNPQLLNPLLAEWNKGSNLLHFMPLIDERVGIGMKPANVPYQSDKRRGNASKSNRTSRLSHFQRVVDR</sequence>
<dbReference type="GeneID" id="19736928"/>
<organism evidence="2">
    <name type="scientific">Batis maritima</name>
    <name type="common">Maritime saltwort</name>
    <dbReference type="NCBI Taxonomy" id="4436"/>
    <lineage>
        <taxon>Eukaryota</taxon>
        <taxon>Viridiplantae</taxon>
        <taxon>Streptophyta</taxon>
        <taxon>Embryophyta</taxon>
        <taxon>Tracheophyta</taxon>
        <taxon>Spermatophyta</taxon>
        <taxon>Magnoliopsida</taxon>
        <taxon>eudicotyledons</taxon>
        <taxon>Gunneridae</taxon>
        <taxon>Pentapetalae</taxon>
        <taxon>rosids</taxon>
        <taxon>malvids</taxon>
        <taxon>Brassicales</taxon>
        <taxon>Bataceae</taxon>
        <taxon>Batis</taxon>
    </lineage>
</organism>
<evidence type="ECO:0000313" key="2">
    <source>
        <dbReference type="EMBL" id="AIC83336.1"/>
    </source>
</evidence>
<feature type="region of interest" description="Disordered" evidence="1">
    <location>
        <begin position="70"/>
        <end position="100"/>
    </location>
</feature>
<evidence type="ECO:0000256" key="1">
    <source>
        <dbReference type="SAM" id="MobiDB-lite"/>
    </source>
</evidence>
<keyword evidence="2" id="KW-0496">Mitochondrion</keyword>
<gene>
    <name evidence="2" type="primary">orf100a</name>
</gene>
<geneLocation type="mitochondrion" evidence="2"/>
<dbReference type="EMBL" id="KJ820684">
    <property type="protein sequence ID" value="AIC83336.1"/>
    <property type="molecule type" value="Genomic_DNA"/>
</dbReference>
<accession>A0A068BE39</accession>
<name>A0A068BE39_BATMA</name>
<protein>
    <submittedName>
        <fullName evidence="2">Orf100a</fullName>
    </submittedName>
</protein>
<proteinExistence type="predicted"/>
<dbReference type="RefSeq" id="YP_009045733.1">
    <property type="nucleotide sequence ID" value="NC_024429.1"/>
</dbReference>
<feature type="compositionally biased region" description="Polar residues" evidence="1">
    <location>
        <begin position="82"/>
        <end position="92"/>
    </location>
</feature>
<dbReference type="AlphaFoldDB" id="A0A068BE39"/>